<evidence type="ECO:0000313" key="2">
    <source>
        <dbReference type="EMBL" id="QLF71988.1"/>
    </source>
</evidence>
<dbReference type="Proteomes" id="UP000308530">
    <property type="component" value="Plasmid pPRADMK78_01"/>
</dbReference>
<evidence type="ECO:0000313" key="3">
    <source>
        <dbReference type="Proteomes" id="UP000308530"/>
    </source>
</evidence>
<reference evidence="2 3" key="1">
    <citation type="submission" date="2020-06" db="EMBL/GenBank/DDBJ databases">
        <title>Genome sequence of Rhizobium sp strain ADMK78.</title>
        <authorList>
            <person name="Rahi P."/>
        </authorList>
    </citation>
    <scope>NUCLEOTIDE SEQUENCE [LARGE SCALE GENOMIC DNA]</scope>
    <source>
        <strain evidence="2 3">ADMK78</strain>
        <plasmid evidence="2 3">pPRADMK78_01</plasmid>
    </source>
</reference>
<feature type="domain" description="GP-PDE" evidence="1">
    <location>
        <begin position="26"/>
        <end position="256"/>
    </location>
</feature>
<accession>A0ABX6QTU1</accession>
<dbReference type="PANTHER" id="PTHR46211:SF14">
    <property type="entry name" value="GLYCEROPHOSPHODIESTER PHOSPHODIESTERASE"/>
    <property type="match status" value="1"/>
</dbReference>
<protein>
    <submittedName>
        <fullName evidence="2">Glycerophosphodiester phosphodiesterase</fullName>
    </submittedName>
</protein>
<dbReference type="InterPro" id="IPR030395">
    <property type="entry name" value="GP_PDE_dom"/>
</dbReference>
<geneLocation type="plasmid" evidence="2 3">
    <name>pPRADMK78_01</name>
</geneLocation>
<sequence>MVQQYLFCYRLPWSAPIQGPAVNTPSDIIAHRGYSARYRENSLPAWLAAIKAGADMIEVDVRRTRDGVFVCAHDPDLRLAADARLIMETDHEEIDRIQVHGEPVAPKLFSAIHALPDNIPLLLDIKDERPESLEALLEICLANEDRFVFGLHSLESLKLVRRRSSVRILGLLNGEPKEDDAFFALGGTILRLWESMADADRIRRLREARHPIWMTTGGWGTGRDVGDFEPARLRAHVVAGISGFLVNDPVLARKALHA</sequence>
<gene>
    <name evidence="2" type="ORF">FE840_020555</name>
</gene>
<dbReference type="PROSITE" id="PS51704">
    <property type="entry name" value="GP_PDE"/>
    <property type="match status" value="1"/>
</dbReference>
<dbReference type="Pfam" id="PF03009">
    <property type="entry name" value="GDPD"/>
    <property type="match status" value="1"/>
</dbReference>
<dbReference type="EMBL" id="CP058351">
    <property type="protein sequence ID" value="QLF71988.1"/>
    <property type="molecule type" value="Genomic_DNA"/>
</dbReference>
<keyword evidence="3" id="KW-1185">Reference proteome</keyword>
<dbReference type="SUPFAM" id="SSF51695">
    <property type="entry name" value="PLC-like phosphodiesterases"/>
    <property type="match status" value="1"/>
</dbReference>
<keyword evidence="2" id="KW-0614">Plasmid</keyword>
<dbReference type="InterPro" id="IPR017946">
    <property type="entry name" value="PLC-like_Pdiesterase_TIM-brl"/>
</dbReference>
<proteinExistence type="predicted"/>
<evidence type="ECO:0000259" key="1">
    <source>
        <dbReference type="PROSITE" id="PS51704"/>
    </source>
</evidence>
<organism evidence="2 3">
    <name type="scientific">Peteryoungia desertarenae</name>
    <dbReference type="NCBI Taxonomy" id="1813451"/>
    <lineage>
        <taxon>Bacteria</taxon>
        <taxon>Pseudomonadati</taxon>
        <taxon>Pseudomonadota</taxon>
        <taxon>Alphaproteobacteria</taxon>
        <taxon>Hyphomicrobiales</taxon>
        <taxon>Rhizobiaceae</taxon>
        <taxon>Peteryoungia</taxon>
    </lineage>
</organism>
<dbReference type="Gene3D" id="3.20.20.190">
    <property type="entry name" value="Phosphatidylinositol (PI) phosphodiesterase"/>
    <property type="match status" value="1"/>
</dbReference>
<dbReference type="PANTHER" id="PTHR46211">
    <property type="entry name" value="GLYCEROPHOSPHORYL DIESTER PHOSPHODIESTERASE"/>
    <property type="match status" value="1"/>
</dbReference>
<name>A0ABX6QTU1_9HYPH</name>